<organism evidence="10 11">
    <name type="scientific">Paramecium octaurelia</name>
    <dbReference type="NCBI Taxonomy" id="43137"/>
    <lineage>
        <taxon>Eukaryota</taxon>
        <taxon>Sar</taxon>
        <taxon>Alveolata</taxon>
        <taxon>Ciliophora</taxon>
        <taxon>Intramacronucleata</taxon>
        <taxon>Oligohymenophorea</taxon>
        <taxon>Peniculida</taxon>
        <taxon>Parameciidae</taxon>
        <taxon>Paramecium</taxon>
    </lineage>
</organism>
<comment type="caution">
    <text evidence="10">The sequence shown here is derived from an EMBL/GenBank/DDBJ whole genome shotgun (WGS) entry which is preliminary data.</text>
</comment>
<feature type="domain" description="Helicase C-terminal" evidence="9">
    <location>
        <begin position="352"/>
        <end position="500"/>
    </location>
</feature>
<dbReference type="PROSITE" id="PS51192">
    <property type="entry name" value="HELICASE_ATP_BIND_1"/>
    <property type="match status" value="1"/>
</dbReference>
<proteinExistence type="inferred from homology"/>
<comment type="similarity">
    <text evidence="6">Belongs to the DEAD box helicase family.</text>
</comment>
<reference evidence="10" key="1">
    <citation type="submission" date="2021-01" db="EMBL/GenBank/DDBJ databases">
        <authorList>
            <consortium name="Genoscope - CEA"/>
            <person name="William W."/>
        </authorList>
    </citation>
    <scope>NUCLEOTIDE SEQUENCE</scope>
</reference>
<evidence type="ECO:0000256" key="1">
    <source>
        <dbReference type="ARBA" id="ARBA00012552"/>
    </source>
</evidence>
<protein>
    <recommendedName>
        <fullName evidence="1">RNA helicase</fullName>
        <ecNumber evidence="1">3.6.4.13</ecNumber>
    </recommendedName>
</protein>
<dbReference type="OrthoDB" id="196131at2759"/>
<dbReference type="SMART" id="SM00490">
    <property type="entry name" value="HELICc"/>
    <property type="match status" value="1"/>
</dbReference>
<evidence type="ECO:0000256" key="7">
    <source>
        <dbReference type="SAM" id="MobiDB-lite"/>
    </source>
</evidence>
<feature type="region of interest" description="Disordered" evidence="7">
    <location>
        <begin position="521"/>
        <end position="559"/>
    </location>
</feature>
<dbReference type="InterPro" id="IPR001650">
    <property type="entry name" value="Helicase_C-like"/>
</dbReference>
<gene>
    <name evidence="10" type="ORF">POCTA_138.1.T0470078</name>
</gene>
<dbReference type="FunFam" id="3.40.50.300:FF:000079">
    <property type="entry name" value="probable ATP-dependent RNA helicase DDX17"/>
    <property type="match status" value="1"/>
</dbReference>
<dbReference type="GO" id="GO:0005524">
    <property type="term" value="F:ATP binding"/>
    <property type="evidence" value="ECO:0007669"/>
    <property type="project" value="UniProtKB-KW"/>
</dbReference>
<evidence type="ECO:0000313" key="11">
    <source>
        <dbReference type="Proteomes" id="UP000683925"/>
    </source>
</evidence>
<evidence type="ECO:0000256" key="2">
    <source>
        <dbReference type="ARBA" id="ARBA00022741"/>
    </source>
</evidence>
<evidence type="ECO:0000256" key="4">
    <source>
        <dbReference type="ARBA" id="ARBA00022806"/>
    </source>
</evidence>
<evidence type="ECO:0000313" key="10">
    <source>
        <dbReference type="EMBL" id="CAD8165699.1"/>
    </source>
</evidence>
<dbReference type="EMBL" id="CAJJDP010000047">
    <property type="protein sequence ID" value="CAD8165699.1"/>
    <property type="molecule type" value="Genomic_DNA"/>
</dbReference>
<dbReference type="EC" id="3.6.4.13" evidence="1"/>
<dbReference type="AlphaFoldDB" id="A0A8S1UPN7"/>
<dbReference type="CDD" id="cd18787">
    <property type="entry name" value="SF2_C_DEAD"/>
    <property type="match status" value="1"/>
</dbReference>
<dbReference type="GO" id="GO:0003676">
    <property type="term" value="F:nucleic acid binding"/>
    <property type="evidence" value="ECO:0007669"/>
    <property type="project" value="InterPro"/>
</dbReference>
<dbReference type="SMART" id="SM00487">
    <property type="entry name" value="DEXDc"/>
    <property type="match status" value="1"/>
</dbReference>
<dbReference type="OMA" id="PREDFSN"/>
<evidence type="ECO:0000256" key="3">
    <source>
        <dbReference type="ARBA" id="ARBA00022801"/>
    </source>
</evidence>
<evidence type="ECO:0000259" key="8">
    <source>
        <dbReference type="PROSITE" id="PS51192"/>
    </source>
</evidence>
<dbReference type="PROSITE" id="PS00039">
    <property type="entry name" value="DEAD_ATP_HELICASE"/>
    <property type="match status" value="1"/>
</dbReference>
<feature type="compositionally biased region" description="Low complexity" evidence="7">
    <location>
        <begin position="522"/>
        <end position="540"/>
    </location>
</feature>
<dbReference type="GO" id="GO:0016787">
    <property type="term" value="F:hydrolase activity"/>
    <property type="evidence" value="ECO:0007669"/>
    <property type="project" value="UniProtKB-KW"/>
</dbReference>
<evidence type="ECO:0000256" key="5">
    <source>
        <dbReference type="ARBA" id="ARBA00022840"/>
    </source>
</evidence>
<dbReference type="CDD" id="cd17966">
    <property type="entry name" value="DEADc_DDX5_DDX17"/>
    <property type="match status" value="1"/>
</dbReference>
<feature type="compositionally biased region" description="Basic residues" evidence="7">
    <location>
        <begin position="10"/>
        <end position="24"/>
    </location>
</feature>
<keyword evidence="5 6" id="KW-0067">ATP-binding</keyword>
<dbReference type="GO" id="GO:0003724">
    <property type="term" value="F:RNA helicase activity"/>
    <property type="evidence" value="ECO:0007669"/>
    <property type="project" value="UniProtKB-EC"/>
</dbReference>
<keyword evidence="3 6" id="KW-0378">Hydrolase</keyword>
<dbReference type="InterPro" id="IPR000629">
    <property type="entry name" value="RNA-helicase_DEAD-box_CS"/>
</dbReference>
<accession>A0A8S1UPN7</accession>
<feature type="compositionally biased region" description="Basic residues" evidence="7">
    <location>
        <begin position="38"/>
        <end position="55"/>
    </location>
</feature>
<keyword evidence="2 6" id="KW-0547">Nucleotide-binding</keyword>
<feature type="region of interest" description="Disordered" evidence="7">
    <location>
        <begin position="1"/>
        <end position="64"/>
    </location>
</feature>
<evidence type="ECO:0000256" key="6">
    <source>
        <dbReference type="RuleBase" id="RU000492"/>
    </source>
</evidence>
<dbReference type="FunFam" id="3.40.50.300:FF:000008">
    <property type="entry name" value="ATP-dependent RNA helicase RhlB"/>
    <property type="match status" value="1"/>
</dbReference>
<feature type="domain" description="Helicase ATP-binding" evidence="8">
    <location>
        <begin position="135"/>
        <end position="307"/>
    </location>
</feature>
<keyword evidence="11" id="KW-1185">Reference proteome</keyword>
<name>A0A8S1UPN7_PAROT</name>
<dbReference type="Pfam" id="PF00270">
    <property type="entry name" value="DEAD"/>
    <property type="match status" value="1"/>
</dbReference>
<dbReference type="InterPro" id="IPR011545">
    <property type="entry name" value="DEAD/DEAH_box_helicase_dom"/>
</dbReference>
<dbReference type="PROSITE" id="PS51194">
    <property type="entry name" value="HELICASE_CTER"/>
    <property type="match status" value="1"/>
</dbReference>
<keyword evidence="4 6" id="KW-0347">Helicase</keyword>
<dbReference type="PANTHER" id="PTHR47958">
    <property type="entry name" value="ATP-DEPENDENT RNA HELICASE DBP3"/>
    <property type="match status" value="1"/>
</dbReference>
<dbReference type="InterPro" id="IPR014001">
    <property type="entry name" value="Helicase_ATP-bd"/>
</dbReference>
<evidence type="ECO:0000259" key="9">
    <source>
        <dbReference type="PROSITE" id="PS51194"/>
    </source>
</evidence>
<dbReference type="Proteomes" id="UP000683925">
    <property type="component" value="Unassembled WGS sequence"/>
</dbReference>
<dbReference type="Pfam" id="PF00271">
    <property type="entry name" value="Helicase_C"/>
    <property type="match status" value="1"/>
</dbReference>
<sequence>MPRHSSSSSRSHRKKHSKKHRRHSSSSSSSSDSSSERHHSRRKRTHHHRRSRSPRPRSSSPIKKVFLNKPIQSISSVESIKEYRAQHNIFIRSQHVTVPDPIMRFEDVQCFPQMLMDLLLKAGFKGPTAIQAQGWSIALTGHDLIGIAQTGSGKTLAFLLPAIVHILAQARSHDPKCLILAPTRELTLQIYEQFQKFSVGSQLYAACLYGGQDRYIQKSQLRKGPQILIACPGRLIDLLDQGCTTLKQVSFLVLDEADRMLDMGFEPQIRKIVDQIRPQRQTMLFSATWPKEVQKLALDFCKQEPVHIQIGNVELTSNRMIKQVVYVMKAIDKNQRYNQTIDDHQYLCYFIYILRLLYLLKDIAHKKILIFCSTKKGCDQLQKTLDREGIRCLALHGDKKQTERDYVMSHFRNGRSTALIATDVASRGLDIKDIEVVVNYDMPKVIEDYVHRIGRTGRAGAIGQSISFFASDEDVRMAKDLVEILRESQNDIPYELRSLIDQNNKGNNYNPYRRWNTSGQRHMQQPFMQHQHQNQNQHQNQHQHQHQHPNPNQHQPSQYPTQWQFQAFNPQILQSINPFQI</sequence>